<organism evidence="1 2">
    <name type="scientific">Gossypium arboreum</name>
    <name type="common">Tree cotton</name>
    <name type="synonym">Gossypium nanking</name>
    <dbReference type="NCBI Taxonomy" id="29729"/>
    <lineage>
        <taxon>Eukaryota</taxon>
        <taxon>Viridiplantae</taxon>
        <taxon>Streptophyta</taxon>
        <taxon>Embryophyta</taxon>
        <taxon>Tracheophyta</taxon>
        <taxon>Spermatophyta</taxon>
        <taxon>Magnoliopsida</taxon>
        <taxon>eudicotyledons</taxon>
        <taxon>Gunneridae</taxon>
        <taxon>Pentapetalae</taxon>
        <taxon>rosids</taxon>
        <taxon>malvids</taxon>
        <taxon>Malvales</taxon>
        <taxon>Malvaceae</taxon>
        <taxon>Malvoideae</taxon>
        <taxon>Gossypium</taxon>
    </lineage>
</organism>
<evidence type="ECO:0000313" key="1">
    <source>
        <dbReference type="EMBL" id="KHG18300.1"/>
    </source>
</evidence>
<dbReference type="Proteomes" id="UP000032142">
    <property type="component" value="Unassembled WGS sequence"/>
</dbReference>
<dbReference type="EMBL" id="KN410274">
    <property type="protein sequence ID" value="KHG18300.1"/>
    <property type="molecule type" value="Genomic_DNA"/>
</dbReference>
<reference evidence="2" key="1">
    <citation type="submission" date="2014-09" db="EMBL/GenBank/DDBJ databases">
        <authorList>
            <person name="Mudge J."/>
            <person name="Ramaraj T."/>
            <person name="Lindquist I.E."/>
            <person name="Bharti A.K."/>
            <person name="Sundararajan A."/>
            <person name="Cameron C.T."/>
            <person name="Woodward J.E."/>
            <person name="May G.D."/>
            <person name="Brubaker C."/>
            <person name="Broadhvest J."/>
            <person name="Wilkins T.A."/>
        </authorList>
    </citation>
    <scope>NUCLEOTIDE SEQUENCE</scope>
    <source>
        <strain evidence="2">cv. AKA8401</strain>
    </source>
</reference>
<dbReference type="AlphaFoldDB" id="A0A0B0NZV0"/>
<name>A0A0B0NZV0_GOSAR</name>
<evidence type="ECO:0000313" key="2">
    <source>
        <dbReference type="Proteomes" id="UP000032142"/>
    </source>
</evidence>
<keyword evidence="2" id="KW-1185">Reference proteome</keyword>
<protein>
    <submittedName>
        <fullName evidence="1">Uncharacterized protein</fullName>
    </submittedName>
</protein>
<gene>
    <name evidence="1" type="ORF">F383_23356</name>
</gene>
<accession>A0A0B0NZV0</accession>
<proteinExistence type="predicted"/>
<sequence>MCCEYLSACVSSPGSYVLAVNSFHVSDSILSVQQYHQANSGIEGRRRLNHTINRTFGYS</sequence>